<organism evidence="2 3">
    <name type="scientific">Trichuris trichiura</name>
    <name type="common">Whipworm</name>
    <name type="synonym">Trichocephalus trichiurus</name>
    <dbReference type="NCBI Taxonomy" id="36087"/>
    <lineage>
        <taxon>Eukaryota</taxon>
        <taxon>Metazoa</taxon>
        <taxon>Ecdysozoa</taxon>
        <taxon>Nematoda</taxon>
        <taxon>Enoplea</taxon>
        <taxon>Dorylaimia</taxon>
        <taxon>Trichinellida</taxon>
        <taxon>Trichuridae</taxon>
        <taxon>Trichuris</taxon>
    </lineage>
</organism>
<dbReference type="OrthoDB" id="10483694at2759"/>
<feature type="compositionally biased region" description="Polar residues" evidence="1">
    <location>
        <begin position="350"/>
        <end position="371"/>
    </location>
</feature>
<reference evidence="2" key="2">
    <citation type="submission" date="2014-03" db="EMBL/GenBank/DDBJ databases">
        <title>The whipworm genome and dual-species transcriptomics of an intimate host-pathogen interaction.</title>
        <authorList>
            <person name="Foth B.J."/>
            <person name="Tsai I.J."/>
            <person name="Reid A.J."/>
            <person name="Bancroft A.J."/>
            <person name="Nichol S."/>
            <person name="Tracey A."/>
            <person name="Holroyd N."/>
            <person name="Cotton J.A."/>
            <person name="Stanley E.J."/>
            <person name="Zarowiecki M."/>
            <person name="Liu J.Z."/>
            <person name="Huckvale T."/>
            <person name="Cooper P.J."/>
            <person name="Grencis R.K."/>
            <person name="Berriman M."/>
        </authorList>
    </citation>
    <scope>NUCLEOTIDE SEQUENCE [LARGE SCALE GENOMIC DNA]</scope>
</reference>
<feature type="region of interest" description="Disordered" evidence="1">
    <location>
        <begin position="321"/>
        <end position="375"/>
    </location>
</feature>
<keyword evidence="3" id="KW-1185">Reference proteome</keyword>
<evidence type="ECO:0000256" key="1">
    <source>
        <dbReference type="SAM" id="MobiDB-lite"/>
    </source>
</evidence>
<accession>A0A077ZPI6</accession>
<name>A0A077ZPI6_TRITR</name>
<proteinExistence type="predicted"/>
<protein>
    <submittedName>
        <fullName evidence="2">Uncharacterized protein</fullName>
    </submittedName>
</protein>
<evidence type="ECO:0000313" key="3">
    <source>
        <dbReference type="Proteomes" id="UP000030665"/>
    </source>
</evidence>
<feature type="region of interest" description="Disordered" evidence="1">
    <location>
        <begin position="389"/>
        <end position="421"/>
    </location>
</feature>
<dbReference type="EMBL" id="HG807261">
    <property type="protein sequence ID" value="CDW60630.1"/>
    <property type="molecule type" value="Genomic_DNA"/>
</dbReference>
<sequence length="481" mass="52512">MLLFYRSYKVSRKLHVFLKHPKKRVPIPTDDAVTADFIKISCIILSDKRALRPGTVLLFPRVLLLLYPCPNWDSCPSIYGREYQFTIAEFEGERKVGQELRCDDKLESLESLTSTEGAHERDGFVEETHGNKSLSQQHSYEMTPAFVTPREHGYSAYCPSTGGAIFETPCFEDTNEQAISASDTLSDDVNKSITQGTVTLVSYPSSIVSPSSNNGISEISNSFNTDSHCEGMSKSKIIQSDETVTAIDVGNCFAATPGVSPDVSITLPEVLSEFTKLSITEVDASIMNVMESCAITKTVYISDKQFTSATVRLAKPIVHTETEDTVDSVKPSTSSAQSSGKLGRNKQRRGNTLSTETPTSQGSDSSPIASRTRSHTILRLEIEKAPLKSAIAKRGNPPLKSGGRSVERKEGEVTAGCSCPAPKRQKAVSTFIELSGLIWIRDQRCAARRVDPYVSKLVRPTDLGGDLSRQVRLDPSGLGPT</sequence>
<dbReference type="Proteomes" id="UP000030665">
    <property type="component" value="Unassembled WGS sequence"/>
</dbReference>
<feature type="compositionally biased region" description="Polar residues" evidence="1">
    <location>
        <begin position="330"/>
        <end position="340"/>
    </location>
</feature>
<gene>
    <name evidence="2" type="ORF">TTRE_0000902001</name>
</gene>
<dbReference type="AlphaFoldDB" id="A0A077ZPI6"/>
<reference evidence="2" key="1">
    <citation type="submission" date="2014-01" db="EMBL/GenBank/DDBJ databases">
        <authorList>
            <person name="Aslett M."/>
        </authorList>
    </citation>
    <scope>NUCLEOTIDE SEQUENCE</scope>
</reference>
<evidence type="ECO:0000313" key="2">
    <source>
        <dbReference type="EMBL" id="CDW60630.1"/>
    </source>
</evidence>